<gene>
    <name evidence="1" type="ORF">PACLA_8A051022</name>
</gene>
<organism evidence="1 2">
    <name type="scientific">Paramuricea clavata</name>
    <name type="common">Red gorgonian</name>
    <name type="synonym">Violescent sea-whip</name>
    <dbReference type="NCBI Taxonomy" id="317549"/>
    <lineage>
        <taxon>Eukaryota</taxon>
        <taxon>Metazoa</taxon>
        <taxon>Cnidaria</taxon>
        <taxon>Anthozoa</taxon>
        <taxon>Octocorallia</taxon>
        <taxon>Malacalcyonacea</taxon>
        <taxon>Plexauridae</taxon>
        <taxon>Paramuricea</taxon>
    </lineage>
</organism>
<sequence>MTVDFEEALTLLHSHLKLERDRGLDLLKRNLQDMKQEQQTDDIIVNLRAKILGYIEPSTTSTWEARQGGLLAAKLIVSSKLTDENFVEIVRMRAMALTHDNEARVRQTAGEVLGVLCREIGAIVYEKCRTELLKSVEANLERHIPGDTMSEGQAFTDDAIAVDLGKKNSIQIVHESAGWRHLETSMRCLQHVIEGCGPSFSKYITKELLKLLFQALDHTNRFVRETGYQVFASLVRLGVGKERILFEIYRDLVDTTTEMSGDCGDLELRSDVEDKWQFPKPRFYLGTVLHSGVVRPLSPTLEEHSPERVFPGMAMLAERFETMREWKNTIEFVGFFSTRGNMFDSRHHWDMRTKFLEVRLTCMDRIVEDPSARYRKPEGWFLVRVPRAAQKAMEDEKRTTALACEVHKQRKNSASNMKGKINTKERNYAKSALGIRSERASNVEVKNFAKNELSYNMKENSDKGKNYAQVGIAIEGKNNFGMKNESSFDEKLHCKSLQKGLNVESRRDSETLSSLSAEREHFYSSNDSNMDCLQDLAVVGKAIEFEASLTTELVNTTGNCNLNQDSSSKVDAELVLEDIDDKDFVPD</sequence>
<dbReference type="AlphaFoldDB" id="A0A7D9JVW4"/>
<dbReference type="OrthoDB" id="414039at2759"/>
<evidence type="ECO:0000313" key="1">
    <source>
        <dbReference type="EMBL" id="CAB4037342.1"/>
    </source>
</evidence>
<feature type="non-terminal residue" evidence="1">
    <location>
        <position position="587"/>
    </location>
</feature>
<name>A0A7D9JVW4_PARCT</name>
<proteinExistence type="predicted"/>
<dbReference type="Gene3D" id="1.25.10.10">
    <property type="entry name" value="Leucine-rich Repeat Variant"/>
    <property type="match status" value="1"/>
</dbReference>
<keyword evidence="2" id="KW-1185">Reference proteome</keyword>
<reference evidence="1" key="1">
    <citation type="submission" date="2020-04" db="EMBL/GenBank/DDBJ databases">
        <authorList>
            <person name="Alioto T."/>
            <person name="Alioto T."/>
            <person name="Gomez Garrido J."/>
        </authorList>
    </citation>
    <scope>NUCLEOTIDE SEQUENCE</scope>
    <source>
        <strain evidence="1">A484AB</strain>
    </source>
</reference>
<dbReference type="EMBL" id="CACRXK020022970">
    <property type="protein sequence ID" value="CAB4037342.1"/>
    <property type="molecule type" value="Genomic_DNA"/>
</dbReference>
<accession>A0A7D9JVW4</accession>
<evidence type="ECO:0000313" key="2">
    <source>
        <dbReference type="Proteomes" id="UP001152795"/>
    </source>
</evidence>
<dbReference type="InterPro" id="IPR011989">
    <property type="entry name" value="ARM-like"/>
</dbReference>
<dbReference type="Proteomes" id="UP001152795">
    <property type="component" value="Unassembled WGS sequence"/>
</dbReference>
<protein>
    <submittedName>
        <fullName evidence="1">Leishmanolysin-like peptidase</fullName>
    </submittedName>
</protein>
<dbReference type="InterPro" id="IPR016024">
    <property type="entry name" value="ARM-type_fold"/>
</dbReference>
<comment type="caution">
    <text evidence="1">The sequence shown here is derived from an EMBL/GenBank/DDBJ whole genome shotgun (WGS) entry which is preliminary data.</text>
</comment>
<dbReference type="SUPFAM" id="SSF48371">
    <property type="entry name" value="ARM repeat"/>
    <property type="match status" value="1"/>
</dbReference>